<evidence type="ECO:0000313" key="1">
    <source>
        <dbReference type="EMBL" id="NNF08062.1"/>
    </source>
</evidence>
<evidence type="ECO:0000313" key="2">
    <source>
        <dbReference type="Proteomes" id="UP000547674"/>
    </source>
</evidence>
<accession>A0A7Y2H3Q0</accession>
<dbReference type="PROSITE" id="PS51257">
    <property type="entry name" value="PROKAR_LIPOPROTEIN"/>
    <property type="match status" value="1"/>
</dbReference>
<proteinExistence type="predicted"/>
<comment type="caution">
    <text evidence="1">The sequence shown here is derived from an EMBL/GenBank/DDBJ whole genome shotgun (WGS) entry which is preliminary data.</text>
</comment>
<reference evidence="1 2" key="1">
    <citation type="submission" date="2020-03" db="EMBL/GenBank/DDBJ databases">
        <title>Metabolic flexibility allows generalist bacteria to become dominant in a frequently disturbed ecosystem.</title>
        <authorList>
            <person name="Chen Y.-J."/>
            <person name="Leung P.M."/>
            <person name="Bay S.K."/>
            <person name="Hugenholtz P."/>
            <person name="Kessler A.J."/>
            <person name="Shelley G."/>
            <person name="Waite D.W."/>
            <person name="Cook P.L."/>
            <person name="Greening C."/>
        </authorList>
    </citation>
    <scope>NUCLEOTIDE SEQUENCE [LARGE SCALE GENOMIC DNA]</scope>
    <source>
        <strain evidence="1">SS_bin_28</strain>
    </source>
</reference>
<sequence length="161" mass="18358">MDRKRLFVYLALVSIGVSLSMGLTGCAKLISSNEDDFSAAKKMVVTFRDGEQLKGRFAEGEDVTFVTFGRVYRATIEDMGPPNIVLTNAYVQEEYDKFEMQRERMEDSVLKKRDETTQIVIPRYKIRSVEEVTFDQVKTAKLAVFWGFTTFILSSILGARL</sequence>
<gene>
    <name evidence="1" type="ORF">HKN21_14965</name>
</gene>
<dbReference type="AlphaFoldDB" id="A0A7Y2H3Q0"/>
<name>A0A7Y2H3Q0_UNCEI</name>
<organism evidence="1 2">
    <name type="scientific">Eiseniibacteriota bacterium</name>
    <dbReference type="NCBI Taxonomy" id="2212470"/>
    <lineage>
        <taxon>Bacteria</taxon>
        <taxon>Candidatus Eiseniibacteriota</taxon>
    </lineage>
</organism>
<dbReference type="Proteomes" id="UP000547674">
    <property type="component" value="Unassembled WGS sequence"/>
</dbReference>
<protein>
    <submittedName>
        <fullName evidence="1">Uncharacterized protein</fullName>
    </submittedName>
</protein>
<dbReference type="EMBL" id="JABDJR010000605">
    <property type="protein sequence ID" value="NNF08062.1"/>
    <property type="molecule type" value="Genomic_DNA"/>
</dbReference>